<keyword evidence="1" id="KW-1185">Reference proteome</keyword>
<name>A0A915JTY3_ROMCU</name>
<sequence>MFGLVLRLIELIETNDVGSIKAGYDLRDFFAFGETSDFLQLIRDEDSGISLSDSELSFIFRELIIDDVDGNDDGGGCC</sequence>
<proteinExistence type="predicted"/>
<dbReference type="AlphaFoldDB" id="A0A915JTY3"/>
<organism evidence="1 2">
    <name type="scientific">Romanomermis culicivorax</name>
    <name type="common">Nematode worm</name>
    <dbReference type="NCBI Taxonomy" id="13658"/>
    <lineage>
        <taxon>Eukaryota</taxon>
        <taxon>Metazoa</taxon>
        <taxon>Ecdysozoa</taxon>
        <taxon>Nematoda</taxon>
        <taxon>Enoplea</taxon>
        <taxon>Dorylaimia</taxon>
        <taxon>Mermithida</taxon>
        <taxon>Mermithoidea</taxon>
        <taxon>Mermithidae</taxon>
        <taxon>Romanomermis</taxon>
    </lineage>
</organism>
<evidence type="ECO:0000313" key="2">
    <source>
        <dbReference type="WBParaSite" id="nRc.2.0.1.t29726-RA"/>
    </source>
</evidence>
<protein>
    <submittedName>
        <fullName evidence="2">Uncharacterized protein</fullName>
    </submittedName>
</protein>
<accession>A0A915JTY3</accession>
<dbReference type="Proteomes" id="UP000887565">
    <property type="component" value="Unplaced"/>
</dbReference>
<dbReference type="WBParaSite" id="nRc.2.0.1.t29726-RA">
    <property type="protein sequence ID" value="nRc.2.0.1.t29726-RA"/>
    <property type="gene ID" value="nRc.2.0.1.g29726"/>
</dbReference>
<reference evidence="2" key="1">
    <citation type="submission" date="2022-11" db="UniProtKB">
        <authorList>
            <consortium name="WormBaseParasite"/>
        </authorList>
    </citation>
    <scope>IDENTIFICATION</scope>
</reference>
<evidence type="ECO:0000313" key="1">
    <source>
        <dbReference type="Proteomes" id="UP000887565"/>
    </source>
</evidence>